<dbReference type="InterPro" id="IPR036249">
    <property type="entry name" value="Thioredoxin-like_sf"/>
</dbReference>
<organism evidence="2 3">
    <name type="scientific">Planococcus dechangensis</name>
    <dbReference type="NCBI Taxonomy" id="1176255"/>
    <lineage>
        <taxon>Bacteria</taxon>
        <taxon>Bacillati</taxon>
        <taxon>Bacillota</taxon>
        <taxon>Bacilli</taxon>
        <taxon>Bacillales</taxon>
        <taxon>Caryophanaceae</taxon>
        <taxon>Planococcus</taxon>
    </lineage>
</organism>
<protein>
    <submittedName>
        <fullName evidence="2">DsbA family protein</fullName>
    </submittedName>
</protein>
<sequence length="206" mass="22739">MKQQNLELIYVWDAYCGWCHGFSNSLKEFHENHPELPLSVLSGGLFFSQPIGNFPHIPEANQRIHQLTGAEFGPAYQSLLEDGTFVMDSQKAAIGFAALRSLAPDSTYYFASAMQQAFYHDGKSLSDPETYREIAAANGLDPEAVVAQMVDEAFKKEALSDFAKVRQLGVNGYPTLLLKKGKELIAFGGAAMNAEKLEARFESFTS</sequence>
<evidence type="ECO:0000313" key="3">
    <source>
        <dbReference type="Proteomes" id="UP001595932"/>
    </source>
</evidence>
<reference evidence="3" key="1">
    <citation type="journal article" date="2019" name="Int. J. Syst. Evol. Microbiol.">
        <title>The Global Catalogue of Microorganisms (GCM) 10K type strain sequencing project: providing services to taxonomists for standard genome sequencing and annotation.</title>
        <authorList>
            <consortium name="The Broad Institute Genomics Platform"/>
            <consortium name="The Broad Institute Genome Sequencing Center for Infectious Disease"/>
            <person name="Wu L."/>
            <person name="Ma J."/>
        </authorList>
    </citation>
    <scope>NUCLEOTIDE SEQUENCE [LARGE SCALE GENOMIC DNA]</scope>
    <source>
        <strain evidence="3">CGMCC 1.12151</strain>
    </source>
</reference>
<dbReference type="EMBL" id="JBHSGL010000005">
    <property type="protein sequence ID" value="MFC4713561.1"/>
    <property type="molecule type" value="Genomic_DNA"/>
</dbReference>
<dbReference type="Pfam" id="PF01323">
    <property type="entry name" value="DSBA"/>
    <property type="match status" value="1"/>
</dbReference>
<dbReference type="InterPro" id="IPR017937">
    <property type="entry name" value="Thioredoxin_CS"/>
</dbReference>
<keyword evidence="3" id="KW-1185">Reference proteome</keyword>
<dbReference type="CDD" id="cd03025">
    <property type="entry name" value="DsbA_FrnE_like"/>
    <property type="match status" value="1"/>
</dbReference>
<comment type="caution">
    <text evidence="2">The sequence shown here is derived from an EMBL/GenBank/DDBJ whole genome shotgun (WGS) entry which is preliminary data.</text>
</comment>
<dbReference type="Proteomes" id="UP001595932">
    <property type="component" value="Unassembled WGS sequence"/>
</dbReference>
<evidence type="ECO:0000313" key="2">
    <source>
        <dbReference type="EMBL" id="MFC4713561.1"/>
    </source>
</evidence>
<feature type="domain" description="DSBA-like thioredoxin" evidence="1">
    <location>
        <begin position="11"/>
        <end position="192"/>
    </location>
</feature>
<dbReference type="Gene3D" id="3.40.30.10">
    <property type="entry name" value="Glutaredoxin"/>
    <property type="match status" value="1"/>
</dbReference>
<dbReference type="SUPFAM" id="SSF52833">
    <property type="entry name" value="Thioredoxin-like"/>
    <property type="match status" value="1"/>
</dbReference>
<name>A0ABV9MEP2_9BACL</name>
<dbReference type="Gene3D" id="1.10.472.60">
    <property type="entry name" value="putative protein disulfide isomerase domain"/>
    <property type="match status" value="1"/>
</dbReference>
<proteinExistence type="predicted"/>
<gene>
    <name evidence="2" type="ORF">ACFO5U_11835</name>
</gene>
<dbReference type="PROSITE" id="PS00194">
    <property type="entry name" value="THIOREDOXIN_1"/>
    <property type="match status" value="1"/>
</dbReference>
<evidence type="ECO:0000259" key="1">
    <source>
        <dbReference type="Pfam" id="PF01323"/>
    </source>
</evidence>
<dbReference type="InterPro" id="IPR001853">
    <property type="entry name" value="DSBA-like_thioredoxin_dom"/>
</dbReference>
<accession>A0ABV9MEP2</accession>
<dbReference type="RefSeq" id="WP_377279267.1">
    <property type="nucleotide sequence ID" value="NZ_JBHSGL010000005.1"/>
</dbReference>